<comment type="cofactor">
    <cofactor evidence="1">
        <name>heme b</name>
        <dbReference type="ChEBI" id="CHEBI:60344"/>
    </cofactor>
</comment>
<evidence type="ECO:0000256" key="2">
    <source>
        <dbReference type="ARBA" id="ARBA00022559"/>
    </source>
</evidence>
<dbReference type="STRING" id="1073089.A0A1L9S154"/>
<keyword evidence="3" id="KW-0349">Heme</keyword>
<dbReference type="VEuPathDB" id="FungiDB:ASPWEDRAFT_166972"/>
<dbReference type="EMBL" id="KV878209">
    <property type="protein sequence ID" value="OJJ40925.1"/>
    <property type="molecule type" value="Genomic_DNA"/>
</dbReference>
<evidence type="ECO:0000256" key="8">
    <source>
        <dbReference type="SAM" id="MobiDB-lite"/>
    </source>
</evidence>
<keyword evidence="2" id="KW-0575">Peroxidase</keyword>
<dbReference type="PANTHER" id="PTHR30521">
    <property type="entry name" value="DEFERROCHELATASE/PEROXIDASE"/>
    <property type="match status" value="1"/>
</dbReference>
<dbReference type="Proteomes" id="UP000184383">
    <property type="component" value="Unassembled WGS sequence"/>
</dbReference>
<dbReference type="InterPro" id="IPR006314">
    <property type="entry name" value="Dyp_peroxidase"/>
</dbReference>
<dbReference type="PROSITE" id="PS51404">
    <property type="entry name" value="DYP_PEROXIDASE"/>
    <property type="match status" value="1"/>
</dbReference>
<proteinExistence type="inferred from homology"/>
<feature type="compositionally biased region" description="Basic and acidic residues" evidence="8">
    <location>
        <begin position="209"/>
        <end position="228"/>
    </location>
</feature>
<evidence type="ECO:0000256" key="7">
    <source>
        <dbReference type="ARBA" id="ARBA00025737"/>
    </source>
</evidence>
<dbReference type="GO" id="GO:0004601">
    <property type="term" value="F:peroxidase activity"/>
    <property type="evidence" value="ECO:0007669"/>
    <property type="project" value="UniProtKB-KW"/>
</dbReference>
<reference evidence="11" key="1">
    <citation type="journal article" date="2017" name="Genome Biol.">
        <title>Comparative genomics reveals high biological diversity and specific adaptations in the industrially and medically important fungal genus Aspergillus.</title>
        <authorList>
            <person name="de Vries R.P."/>
            <person name="Riley R."/>
            <person name="Wiebenga A."/>
            <person name="Aguilar-Osorio G."/>
            <person name="Amillis S."/>
            <person name="Uchima C.A."/>
            <person name="Anderluh G."/>
            <person name="Asadollahi M."/>
            <person name="Askin M."/>
            <person name="Barry K."/>
            <person name="Battaglia E."/>
            <person name="Bayram O."/>
            <person name="Benocci T."/>
            <person name="Braus-Stromeyer S.A."/>
            <person name="Caldana C."/>
            <person name="Canovas D."/>
            <person name="Cerqueira G.C."/>
            <person name="Chen F."/>
            <person name="Chen W."/>
            <person name="Choi C."/>
            <person name="Clum A."/>
            <person name="Dos Santos R.A."/>
            <person name="Damasio A.R."/>
            <person name="Diallinas G."/>
            <person name="Emri T."/>
            <person name="Fekete E."/>
            <person name="Flipphi M."/>
            <person name="Freyberg S."/>
            <person name="Gallo A."/>
            <person name="Gournas C."/>
            <person name="Habgood R."/>
            <person name="Hainaut M."/>
            <person name="Harispe M.L."/>
            <person name="Henrissat B."/>
            <person name="Hilden K.S."/>
            <person name="Hope R."/>
            <person name="Hossain A."/>
            <person name="Karabika E."/>
            <person name="Karaffa L."/>
            <person name="Karanyi Z."/>
            <person name="Krasevec N."/>
            <person name="Kuo A."/>
            <person name="Kusch H."/>
            <person name="LaButti K."/>
            <person name="Lagendijk E.L."/>
            <person name="Lapidus A."/>
            <person name="Levasseur A."/>
            <person name="Lindquist E."/>
            <person name="Lipzen A."/>
            <person name="Logrieco A.F."/>
            <person name="MacCabe A."/>
            <person name="Maekelae M.R."/>
            <person name="Malavazi I."/>
            <person name="Melin P."/>
            <person name="Meyer V."/>
            <person name="Mielnichuk N."/>
            <person name="Miskei M."/>
            <person name="Molnar A.P."/>
            <person name="Mule G."/>
            <person name="Ngan C.Y."/>
            <person name="Orejas M."/>
            <person name="Orosz E."/>
            <person name="Ouedraogo J.P."/>
            <person name="Overkamp K.M."/>
            <person name="Park H.-S."/>
            <person name="Perrone G."/>
            <person name="Piumi F."/>
            <person name="Punt P.J."/>
            <person name="Ram A.F."/>
            <person name="Ramon A."/>
            <person name="Rauscher S."/>
            <person name="Record E."/>
            <person name="Riano-Pachon D.M."/>
            <person name="Robert V."/>
            <person name="Roehrig J."/>
            <person name="Ruller R."/>
            <person name="Salamov A."/>
            <person name="Salih N.S."/>
            <person name="Samson R.A."/>
            <person name="Sandor E."/>
            <person name="Sanguinetti M."/>
            <person name="Schuetze T."/>
            <person name="Sepcic K."/>
            <person name="Shelest E."/>
            <person name="Sherlock G."/>
            <person name="Sophianopoulou V."/>
            <person name="Squina F.M."/>
            <person name="Sun H."/>
            <person name="Susca A."/>
            <person name="Todd R.B."/>
            <person name="Tsang A."/>
            <person name="Unkles S.E."/>
            <person name="van de Wiele N."/>
            <person name="van Rossen-Uffink D."/>
            <person name="Oliveira J.V."/>
            <person name="Vesth T.C."/>
            <person name="Visser J."/>
            <person name="Yu J.-H."/>
            <person name="Zhou M."/>
            <person name="Andersen M.R."/>
            <person name="Archer D.B."/>
            <person name="Baker S.E."/>
            <person name="Benoit I."/>
            <person name="Brakhage A.A."/>
            <person name="Braus G.H."/>
            <person name="Fischer R."/>
            <person name="Frisvad J.C."/>
            <person name="Goldman G.H."/>
            <person name="Houbraken J."/>
            <person name="Oakley B."/>
            <person name="Pocsi I."/>
            <person name="Scazzocchio C."/>
            <person name="Seiboth B."/>
            <person name="vanKuyk P.A."/>
            <person name="Wortman J."/>
            <person name="Dyer P.S."/>
            <person name="Grigoriev I.V."/>
        </authorList>
    </citation>
    <scope>NUCLEOTIDE SEQUENCE [LARGE SCALE GENOMIC DNA]</scope>
    <source>
        <strain evidence="11">DTO 134E9</strain>
    </source>
</reference>
<dbReference type="GeneID" id="63745938"/>
<feature type="domain" description="DyP dimeric alpha+beta barrel" evidence="9">
    <location>
        <begin position="9"/>
        <end position="182"/>
    </location>
</feature>
<evidence type="ECO:0000259" key="9">
    <source>
        <dbReference type="Pfam" id="PF21105"/>
    </source>
</evidence>
<feature type="region of interest" description="Disordered" evidence="8">
    <location>
        <begin position="207"/>
        <end position="228"/>
    </location>
</feature>
<dbReference type="Pfam" id="PF21105">
    <property type="entry name" value="DyP_N"/>
    <property type="match status" value="1"/>
</dbReference>
<gene>
    <name evidence="10" type="ORF">ASPWEDRAFT_166972</name>
</gene>
<dbReference type="GO" id="GO:0005829">
    <property type="term" value="C:cytosol"/>
    <property type="evidence" value="ECO:0007669"/>
    <property type="project" value="TreeGrafter"/>
</dbReference>
<evidence type="ECO:0000256" key="3">
    <source>
        <dbReference type="ARBA" id="ARBA00022617"/>
    </source>
</evidence>
<evidence type="ECO:0000256" key="1">
    <source>
        <dbReference type="ARBA" id="ARBA00001970"/>
    </source>
</evidence>
<dbReference type="AlphaFoldDB" id="A0A1L9S154"/>
<organism evidence="10 11">
    <name type="scientific">Aspergillus wentii DTO 134E9</name>
    <dbReference type="NCBI Taxonomy" id="1073089"/>
    <lineage>
        <taxon>Eukaryota</taxon>
        <taxon>Fungi</taxon>
        <taxon>Dikarya</taxon>
        <taxon>Ascomycota</taxon>
        <taxon>Pezizomycotina</taxon>
        <taxon>Eurotiomycetes</taxon>
        <taxon>Eurotiomycetidae</taxon>
        <taxon>Eurotiales</taxon>
        <taxon>Aspergillaceae</taxon>
        <taxon>Aspergillus</taxon>
        <taxon>Aspergillus subgen. Cremei</taxon>
    </lineage>
</organism>
<dbReference type="PANTHER" id="PTHR30521:SF4">
    <property type="entry name" value="DEFERROCHELATASE"/>
    <property type="match status" value="1"/>
</dbReference>
<evidence type="ECO:0000313" key="11">
    <source>
        <dbReference type="Proteomes" id="UP000184383"/>
    </source>
</evidence>
<protein>
    <recommendedName>
        <fullName evidence="9">DyP dimeric alpha+beta barrel domain-containing protein</fullName>
    </recommendedName>
</protein>
<feature type="region of interest" description="Disordered" evidence="8">
    <location>
        <begin position="463"/>
        <end position="484"/>
    </location>
</feature>
<dbReference type="SUPFAM" id="SSF54909">
    <property type="entry name" value="Dimeric alpha+beta barrel"/>
    <property type="match status" value="1"/>
</dbReference>
<dbReference type="InterPro" id="IPR049509">
    <property type="entry name" value="DyP_N"/>
</dbReference>
<keyword evidence="6" id="KW-0408">Iron</keyword>
<name>A0A1L9S154_ASPWE</name>
<dbReference type="GO" id="GO:0020037">
    <property type="term" value="F:heme binding"/>
    <property type="evidence" value="ECO:0007669"/>
    <property type="project" value="InterPro"/>
</dbReference>
<evidence type="ECO:0000313" key="10">
    <source>
        <dbReference type="EMBL" id="OJJ40925.1"/>
    </source>
</evidence>
<keyword evidence="5" id="KW-0560">Oxidoreductase</keyword>
<dbReference type="RefSeq" id="XP_040694601.1">
    <property type="nucleotide sequence ID" value="XM_040830090.1"/>
</dbReference>
<dbReference type="GO" id="GO:0046872">
    <property type="term" value="F:metal ion binding"/>
    <property type="evidence" value="ECO:0007669"/>
    <property type="project" value="UniProtKB-KW"/>
</dbReference>
<dbReference type="InterPro" id="IPR011008">
    <property type="entry name" value="Dimeric_a/b-barrel"/>
</dbReference>
<sequence length="533" mass="60615">MASEVDPANIQGSIWPRLPRYYETFLFFQIKDIEEDGSYETFKAHLRKLVETPGKITTGQACKEYFEKHDGINEARERVDTLPEERDTFNAINITFSGKGVPKLVGPYDKVKLRDLLHERGMYQDMVFEGPDETDSLAPEYRPPHGWPANNDNWRSDGMFIVAAQREEELEATVKDLKSYFKIADDHTVDVPEASAKITLVKKGNVRNADGKAHRRQIPDEKDPSKTRLENLRGKEHLGFEDHISQPPIEGLDPEPKEGEPKAIAPGVIFLNRPGDNTKSPAWATDGSYLAFREIEEHVPEFNEFVKTESAKLKNFNDGTGEKLAAYMIGRWKNGSPIALDTETSVAQHPFANNFEFKKDYTSPQEIKCPIAAHIRKMRPRADLYISKDGGAVSAQENYSNNTNVILRRSVTFGPELLPGEEKMKPSERPKRGVYFMCYQGDFRNGFNFLTSRWASNEVFSGKKGMEERPGQDPIVSQRNRPDHPEPMFGIYDGEEPKQLHMGYLPWIDQRGGEYFFTPSLAALRGVFVDEVE</sequence>
<evidence type="ECO:0000256" key="4">
    <source>
        <dbReference type="ARBA" id="ARBA00022723"/>
    </source>
</evidence>
<evidence type="ECO:0000256" key="6">
    <source>
        <dbReference type="ARBA" id="ARBA00023004"/>
    </source>
</evidence>
<dbReference type="OrthoDB" id="3207336at2759"/>
<keyword evidence="4" id="KW-0479">Metal-binding</keyword>
<keyword evidence="11" id="KW-1185">Reference proteome</keyword>
<dbReference type="NCBIfam" id="TIGR01413">
    <property type="entry name" value="Dyp_perox_fam"/>
    <property type="match status" value="1"/>
</dbReference>
<evidence type="ECO:0000256" key="5">
    <source>
        <dbReference type="ARBA" id="ARBA00023002"/>
    </source>
</evidence>
<comment type="similarity">
    <text evidence="7">Belongs to the DyP-type peroxidase family.</text>
</comment>
<accession>A0A1L9S154</accession>